<sequence>MKGYFFSRKFQSQESYPRKIIIRTLDGTEFVVFAIFSWGFPKLEDMFRIDFL</sequence>
<reference evidence="2 3" key="1">
    <citation type="journal article" date="2015" name="PLoS Negl. Trop. Dis.">
        <title>Distribution of Plasmids in Distinct Leptospira Pathogenic Species.</title>
        <authorList>
            <person name="Wang Y."/>
            <person name="Zhuang X."/>
            <person name="Zhong Y."/>
            <person name="Zhang C."/>
            <person name="Zhang Y."/>
            <person name="Zeng L."/>
            <person name="Zhu Y."/>
            <person name="He P."/>
            <person name="Dong K."/>
            <person name="Pal U."/>
            <person name="Guo X."/>
            <person name="Qin J."/>
        </authorList>
    </citation>
    <scope>NUCLEOTIDE SEQUENCE [LARGE SCALE GENOMIC DNA]</scope>
    <source>
        <strain evidence="2 3">56604</strain>
    </source>
</reference>
<name>A0A0S2IV19_LEPBO</name>
<keyword evidence="1" id="KW-1133">Transmembrane helix</keyword>
<evidence type="ECO:0000313" key="2">
    <source>
        <dbReference type="EMBL" id="ALO27492.1"/>
    </source>
</evidence>
<gene>
    <name evidence="2" type="ORF">LBBP_03295</name>
</gene>
<evidence type="ECO:0000256" key="1">
    <source>
        <dbReference type="SAM" id="Phobius"/>
    </source>
</evidence>
<dbReference type="AlphaFoldDB" id="A0A0S2IV19"/>
<protein>
    <submittedName>
        <fullName evidence="2">Uncharacterized protein</fullName>
    </submittedName>
</protein>
<proteinExistence type="predicted"/>
<keyword evidence="1" id="KW-0812">Transmembrane</keyword>
<dbReference type="Proteomes" id="UP000058857">
    <property type="component" value="Chromosome 1"/>
</dbReference>
<dbReference type="EMBL" id="CP012029">
    <property type="protein sequence ID" value="ALO27492.1"/>
    <property type="molecule type" value="Genomic_DNA"/>
</dbReference>
<accession>A0A0S2IV19</accession>
<dbReference type="PATRIC" id="fig|280505.15.peg.3216"/>
<evidence type="ECO:0000313" key="3">
    <source>
        <dbReference type="Proteomes" id="UP000058857"/>
    </source>
</evidence>
<organism evidence="2">
    <name type="scientific">Leptospira borgpetersenii serovar Ballum</name>
    <dbReference type="NCBI Taxonomy" id="280505"/>
    <lineage>
        <taxon>Bacteria</taxon>
        <taxon>Pseudomonadati</taxon>
        <taxon>Spirochaetota</taxon>
        <taxon>Spirochaetia</taxon>
        <taxon>Leptospirales</taxon>
        <taxon>Leptospiraceae</taxon>
        <taxon>Leptospira</taxon>
    </lineage>
</organism>
<feature type="transmembrane region" description="Helical" evidence="1">
    <location>
        <begin position="20"/>
        <end position="40"/>
    </location>
</feature>
<keyword evidence="1" id="KW-0472">Membrane</keyword>